<feature type="compositionally biased region" description="Basic and acidic residues" evidence="7">
    <location>
        <begin position="333"/>
        <end position="343"/>
    </location>
</feature>
<dbReference type="GO" id="GO:0000027">
    <property type="term" value="P:ribosomal large subunit assembly"/>
    <property type="evidence" value="ECO:0007669"/>
    <property type="project" value="TreeGrafter"/>
</dbReference>
<dbReference type="GO" id="GO:0008097">
    <property type="term" value="F:5S rRNA binding"/>
    <property type="evidence" value="ECO:0007669"/>
    <property type="project" value="TreeGrafter"/>
</dbReference>
<feature type="compositionally biased region" description="Basic residues" evidence="7">
    <location>
        <begin position="305"/>
        <end position="330"/>
    </location>
</feature>
<evidence type="ECO:0000256" key="3">
    <source>
        <dbReference type="ARBA" id="ARBA00008838"/>
    </source>
</evidence>
<evidence type="ECO:0000256" key="4">
    <source>
        <dbReference type="ARBA" id="ARBA00018339"/>
    </source>
</evidence>
<dbReference type="InterPro" id="IPR011687">
    <property type="entry name" value="Nop53/GLTSCR2"/>
</dbReference>
<feature type="region of interest" description="Disordered" evidence="7">
    <location>
        <begin position="302"/>
        <end position="343"/>
    </location>
</feature>
<dbReference type="EMBL" id="HBEY01007738">
    <property type="protein sequence ID" value="CAD8600449.1"/>
    <property type="molecule type" value="Transcribed_RNA"/>
</dbReference>
<evidence type="ECO:0000256" key="6">
    <source>
        <dbReference type="ARBA" id="ARBA00023242"/>
    </source>
</evidence>
<feature type="region of interest" description="Disordered" evidence="7">
    <location>
        <begin position="143"/>
        <end position="263"/>
    </location>
</feature>
<dbReference type="AlphaFoldDB" id="A0A7S0PVQ0"/>
<protein>
    <recommendedName>
        <fullName evidence="4">Ribosome biogenesis protein NOP53</fullName>
    </recommendedName>
</protein>
<keyword evidence="5" id="KW-0690">Ribosome biogenesis</keyword>
<organism evidence="8">
    <name type="scientific">Coccolithus braarudii</name>
    <dbReference type="NCBI Taxonomy" id="221442"/>
    <lineage>
        <taxon>Eukaryota</taxon>
        <taxon>Haptista</taxon>
        <taxon>Haptophyta</taxon>
        <taxon>Prymnesiophyceae</taxon>
        <taxon>Coccolithales</taxon>
        <taxon>Coccolithaceae</taxon>
        <taxon>Coccolithus</taxon>
    </lineage>
</organism>
<dbReference type="PANTHER" id="PTHR14211">
    <property type="entry name" value="GLIOMA SUPPRESSOR CANDIDATE REGION GENE 2"/>
    <property type="match status" value="1"/>
</dbReference>
<feature type="region of interest" description="Disordered" evidence="7">
    <location>
        <begin position="1"/>
        <end position="56"/>
    </location>
</feature>
<feature type="compositionally biased region" description="Basic and acidic residues" evidence="7">
    <location>
        <begin position="202"/>
        <end position="212"/>
    </location>
</feature>
<dbReference type="GO" id="GO:0005730">
    <property type="term" value="C:nucleolus"/>
    <property type="evidence" value="ECO:0007669"/>
    <property type="project" value="UniProtKB-SubCell"/>
</dbReference>
<feature type="compositionally biased region" description="Basic residues" evidence="7">
    <location>
        <begin position="249"/>
        <end position="262"/>
    </location>
</feature>
<gene>
    <name evidence="8" type="ORF">CPEL01642_LOCUS3779</name>
</gene>
<dbReference type="GO" id="GO:0005654">
    <property type="term" value="C:nucleoplasm"/>
    <property type="evidence" value="ECO:0007669"/>
    <property type="project" value="UniProtKB-SubCell"/>
</dbReference>
<comment type="subcellular location">
    <subcellularLocation>
        <location evidence="1">Nucleus</location>
        <location evidence="1">Nucleolus</location>
    </subcellularLocation>
    <subcellularLocation>
        <location evidence="2">Nucleus</location>
        <location evidence="2">Nucleoplasm</location>
    </subcellularLocation>
</comment>
<sequence length="343" mass="38586">MRKQHVNALVAKATRRHAVKPGPPPPSFESQMDVWGSEPSAAPRRSQRARKPELVPTAIPAVQVAQEGASYNPPPSAHRALLEEAAGHELERQRRARAHRLKLFARRRGADPDDFDALLGEYDMEALAEAGDMEDLALLHADGMGEEGGSATAVSEEEDGAKEKGEEEGEDGEDGQEDIPALGKARGKLTITQRNRLRRAKEKLAEEQAAKAERKRAKQLGRIQNLTSEIAKEERSRTLQQRREQAQKGARRKKLGRLKYTPRRPDVLLTDELPGSLRALPSETSLFEDRFDSMQARSLIEPRKRAAKAHNQKKRYKSVMRESHKGKRFKSPYIRDEQKPAWV</sequence>
<comment type="similarity">
    <text evidence="3">Belongs to the NOP53 family.</text>
</comment>
<reference evidence="8" key="1">
    <citation type="submission" date="2021-01" db="EMBL/GenBank/DDBJ databases">
        <authorList>
            <person name="Corre E."/>
            <person name="Pelletier E."/>
            <person name="Niang G."/>
            <person name="Scheremetjew M."/>
            <person name="Finn R."/>
            <person name="Kale V."/>
            <person name="Holt S."/>
            <person name="Cochrane G."/>
            <person name="Meng A."/>
            <person name="Brown T."/>
            <person name="Cohen L."/>
        </authorList>
    </citation>
    <scope>NUCLEOTIDE SEQUENCE</scope>
    <source>
        <strain evidence="8">PLY182g</strain>
    </source>
</reference>
<evidence type="ECO:0000256" key="2">
    <source>
        <dbReference type="ARBA" id="ARBA00004642"/>
    </source>
</evidence>
<dbReference type="PIRSF" id="PIRSF017302">
    <property type="entry name" value="Gltscr2"/>
    <property type="match status" value="1"/>
</dbReference>
<keyword evidence="6" id="KW-0539">Nucleus</keyword>
<evidence type="ECO:0000256" key="7">
    <source>
        <dbReference type="SAM" id="MobiDB-lite"/>
    </source>
</evidence>
<proteinExistence type="inferred from homology"/>
<dbReference type="PANTHER" id="PTHR14211:SF7">
    <property type="entry name" value="RIBOSOME BIOGENESIS PROTEIN NOP53"/>
    <property type="match status" value="1"/>
</dbReference>
<accession>A0A7S0PVQ0</accession>
<dbReference type="Pfam" id="PF07767">
    <property type="entry name" value="Nop53"/>
    <property type="match status" value="1"/>
</dbReference>
<evidence type="ECO:0000313" key="8">
    <source>
        <dbReference type="EMBL" id="CAD8600449.1"/>
    </source>
</evidence>
<dbReference type="GO" id="GO:0006364">
    <property type="term" value="P:rRNA processing"/>
    <property type="evidence" value="ECO:0007669"/>
    <property type="project" value="TreeGrafter"/>
</dbReference>
<evidence type="ECO:0000256" key="5">
    <source>
        <dbReference type="ARBA" id="ARBA00022517"/>
    </source>
</evidence>
<feature type="compositionally biased region" description="Basic and acidic residues" evidence="7">
    <location>
        <begin position="230"/>
        <end position="246"/>
    </location>
</feature>
<evidence type="ECO:0000256" key="1">
    <source>
        <dbReference type="ARBA" id="ARBA00004604"/>
    </source>
</evidence>
<name>A0A7S0PVQ0_9EUKA</name>
<feature type="compositionally biased region" description="Acidic residues" evidence="7">
    <location>
        <begin position="155"/>
        <end position="177"/>
    </location>
</feature>